<feature type="compositionally biased region" description="Basic and acidic residues" evidence="1">
    <location>
        <begin position="130"/>
        <end position="143"/>
    </location>
</feature>
<feature type="region of interest" description="Disordered" evidence="1">
    <location>
        <begin position="1"/>
        <end position="28"/>
    </location>
</feature>
<protein>
    <submittedName>
        <fullName evidence="3">Uncharacterized protein</fullName>
    </submittedName>
</protein>
<name>A0A0L9TBI3_PHAAN</name>
<feature type="compositionally biased region" description="Acidic residues" evidence="1">
    <location>
        <begin position="197"/>
        <end position="218"/>
    </location>
</feature>
<feature type="transmembrane region" description="Helical" evidence="2">
    <location>
        <begin position="101"/>
        <end position="119"/>
    </location>
</feature>
<dbReference type="AlphaFoldDB" id="A0A0L9TBI3"/>
<dbReference type="EMBL" id="KQ258396">
    <property type="protein sequence ID" value="KOM27761.1"/>
    <property type="molecule type" value="Genomic_DNA"/>
</dbReference>
<feature type="region of interest" description="Disordered" evidence="1">
    <location>
        <begin position="125"/>
        <end position="218"/>
    </location>
</feature>
<keyword evidence="2" id="KW-0812">Transmembrane</keyword>
<keyword evidence="2" id="KW-0472">Membrane</keyword>
<organism evidence="3 4">
    <name type="scientific">Phaseolus angularis</name>
    <name type="common">Azuki bean</name>
    <name type="synonym">Vigna angularis</name>
    <dbReference type="NCBI Taxonomy" id="3914"/>
    <lineage>
        <taxon>Eukaryota</taxon>
        <taxon>Viridiplantae</taxon>
        <taxon>Streptophyta</taxon>
        <taxon>Embryophyta</taxon>
        <taxon>Tracheophyta</taxon>
        <taxon>Spermatophyta</taxon>
        <taxon>Magnoliopsida</taxon>
        <taxon>eudicotyledons</taxon>
        <taxon>Gunneridae</taxon>
        <taxon>Pentapetalae</taxon>
        <taxon>rosids</taxon>
        <taxon>fabids</taxon>
        <taxon>Fabales</taxon>
        <taxon>Fabaceae</taxon>
        <taxon>Papilionoideae</taxon>
        <taxon>50 kb inversion clade</taxon>
        <taxon>NPAAA clade</taxon>
        <taxon>indigoferoid/millettioid clade</taxon>
        <taxon>Phaseoleae</taxon>
        <taxon>Vigna</taxon>
    </lineage>
</organism>
<dbReference type="Gramene" id="KOM27761">
    <property type="protein sequence ID" value="KOM27761"/>
    <property type="gene ID" value="LR48_Vigan462s001400"/>
</dbReference>
<evidence type="ECO:0000256" key="2">
    <source>
        <dbReference type="SAM" id="Phobius"/>
    </source>
</evidence>
<accession>A0A0L9TBI3</accession>
<evidence type="ECO:0000313" key="4">
    <source>
        <dbReference type="Proteomes" id="UP000053144"/>
    </source>
</evidence>
<keyword evidence="2" id="KW-1133">Transmembrane helix</keyword>
<proteinExistence type="predicted"/>
<evidence type="ECO:0000313" key="3">
    <source>
        <dbReference type="EMBL" id="KOM27761.1"/>
    </source>
</evidence>
<reference evidence="4" key="1">
    <citation type="journal article" date="2015" name="Proc. Natl. Acad. Sci. U.S.A.">
        <title>Genome sequencing of adzuki bean (Vigna angularis) provides insight into high starch and low fat accumulation and domestication.</title>
        <authorList>
            <person name="Yang K."/>
            <person name="Tian Z."/>
            <person name="Chen C."/>
            <person name="Luo L."/>
            <person name="Zhao B."/>
            <person name="Wang Z."/>
            <person name="Yu L."/>
            <person name="Li Y."/>
            <person name="Sun Y."/>
            <person name="Li W."/>
            <person name="Chen Y."/>
            <person name="Li Y."/>
            <person name="Zhang Y."/>
            <person name="Ai D."/>
            <person name="Zhao J."/>
            <person name="Shang C."/>
            <person name="Ma Y."/>
            <person name="Wu B."/>
            <person name="Wang M."/>
            <person name="Gao L."/>
            <person name="Sun D."/>
            <person name="Zhang P."/>
            <person name="Guo F."/>
            <person name="Wang W."/>
            <person name="Li Y."/>
            <person name="Wang J."/>
            <person name="Varshney R.K."/>
            <person name="Wang J."/>
            <person name="Ling H.Q."/>
            <person name="Wan P."/>
        </authorList>
    </citation>
    <scope>NUCLEOTIDE SEQUENCE</scope>
    <source>
        <strain evidence="4">cv. Jingnong 6</strain>
    </source>
</reference>
<evidence type="ECO:0000256" key="1">
    <source>
        <dbReference type="SAM" id="MobiDB-lite"/>
    </source>
</evidence>
<sequence>MTVRMEKPRREGCEDENGKTRRDLEEENARDCEVTKDCGDEVVETRKMKMKKWRREGEDGNEEVENKALEARLWVLTRTRLAALRAAQAPLDGCMSGERQWLFFLVYFVLAVWFCAGMTSSSGKRIKTLGTKDKGTKRKEKEQFYSNKFRTPAHATTRASKKGVGRNLHAMNKPDHPAPPPQQPREGGRAEATEASTMDEDAEDEDDDAEAEEDFDNE</sequence>
<dbReference type="Proteomes" id="UP000053144">
    <property type="component" value="Unassembled WGS sequence"/>
</dbReference>
<gene>
    <name evidence="3" type="ORF">LR48_Vigan462s001400</name>
</gene>